<gene>
    <name evidence="4" type="ORF">SV7mr_37170</name>
</gene>
<name>A0A517SYF9_9BACT</name>
<dbReference type="RefSeq" id="WP_145274990.1">
    <property type="nucleotide sequence ID" value="NZ_CP036272.1"/>
</dbReference>
<dbReference type="Pfam" id="PF01522">
    <property type="entry name" value="Polysacc_deac_1"/>
    <property type="match status" value="1"/>
</dbReference>
<keyword evidence="5" id="KW-1185">Reference proteome</keyword>
<feature type="domain" description="NodB homology" evidence="3">
    <location>
        <begin position="89"/>
        <end position="297"/>
    </location>
</feature>
<dbReference type="PANTHER" id="PTHR34216">
    <property type="match status" value="1"/>
</dbReference>
<dbReference type="OrthoDB" id="9778320at2"/>
<dbReference type="GO" id="GO:0005975">
    <property type="term" value="P:carbohydrate metabolic process"/>
    <property type="evidence" value="ECO:0007669"/>
    <property type="project" value="InterPro"/>
</dbReference>
<dbReference type="PROSITE" id="PS51677">
    <property type="entry name" value="NODB"/>
    <property type="match status" value="1"/>
</dbReference>
<dbReference type="InterPro" id="IPR002509">
    <property type="entry name" value="NODB_dom"/>
</dbReference>
<protein>
    <submittedName>
        <fullName evidence="4">Polysaccharide deacetylase</fullName>
    </submittedName>
</protein>
<accession>A0A517SYF9</accession>
<evidence type="ECO:0000256" key="2">
    <source>
        <dbReference type="ARBA" id="ARBA00022729"/>
    </source>
</evidence>
<evidence type="ECO:0000259" key="3">
    <source>
        <dbReference type="PROSITE" id="PS51677"/>
    </source>
</evidence>
<dbReference type="GO" id="GO:0016810">
    <property type="term" value="F:hydrolase activity, acting on carbon-nitrogen (but not peptide) bonds"/>
    <property type="evidence" value="ECO:0007669"/>
    <property type="project" value="InterPro"/>
</dbReference>
<dbReference type="InterPro" id="IPR011330">
    <property type="entry name" value="Glyco_hydro/deAcase_b/a-brl"/>
</dbReference>
<evidence type="ECO:0000313" key="4">
    <source>
        <dbReference type="EMBL" id="QDT61185.1"/>
    </source>
</evidence>
<dbReference type="GO" id="GO:0005576">
    <property type="term" value="C:extracellular region"/>
    <property type="evidence" value="ECO:0007669"/>
    <property type="project" value="UniProtKB-SubCell"/>
</dbReference>
<keyword evidence="2" id="KW-0732">Signal</keyword>
<dbReference type="Gene3D" id="3.20.20.370">
    <property type="entry name" value="Glycoside hydrolase/deacetylase"/>
    <property type="match status" value="1"/>
</dbReference>
<dbReference type="PANTHER" id="PTHR34216:SF3">
    <property type="entry name" value="POLY-BETA-1,6-N-ACETYL-D-GLUCOSAMINE N-DEACETYLASE"/>
    <property type="match status" value="1"/>
</dbReference>
<dbReference type="AlphaFoldDB" id="A0A517SYF9"/>
<comment type="subcellular location">
    <subcellularLocation>
        <location evidence="1">Secreted</location>
    </subcellularLocation>
</comment>
<dbReference type="EMBL" id="CP036272">
    <property type="protein sequence ID" value="QDT61185.1"/>
    <property type="molecule type" value="Genomic_DNA"/>
</dbReference>
<organism evidence="4 5">
    <name type="scientific">Stieleria bergensis</name>
    <dbReference type="NCBI Taxonomy" id="2528025"/>
    <lineage>
        <taxon>Bacteria</taxon>
        <taxon>Pseudomonadati</taxon>
        <taxon>Planctomycetota</taxon>
        <taxon>Planctomycetia</taxon>
        <taxon>Pirellulales</taxon>
        <taxon>Pirellulaceae</taxon>
        <taxon>Stieleria</taxon>
    </lineage>
</organism>
<dbReference type="CDD" id="cd10918">
    <property type="entry name" value="CE4_NodB_like_5s_6s"/>
    <property type="match status" value="1"/>
</dbReference>
<evidence type="ECO:0000313" key="5">
    <source>
        <dbReference type="Proteomes" id="UP000315003"/>
    </source>
</evidence>
<dbReference type="SUPFAM" id="SSF88713">
    <property type="entry name" value="Glycoside hydrolase/deacetylase"/>
    <property type="match status" value="1"/>
</dbReference>
<evidence type="ECO:0000256" key="1">
    <source>
        <dbReference type="ARBA" id="ARBA00004613"/>
    </source>
</evidence>
<dbReference type="Proteomes" id="UP000315003">
    <property type="component" value="Chromosome"/>
</dbReference>
<reference evidence="4 5" key="1">
    <citation type="submission" date="2019-02" db="EMBL/GenBank/DDBJ databases">
        <title>Deep-cultivation of Planctomycetes and their phenomic and genomic characterization uncovers novel biology.</title>
        <authorList>
            <person name="Wiegand S."/>
            <person name="Jogler M."/>
            <person name="Boedeker C."/>
            <person name="Pinto D."/>
            <person name="Vollmers J."/>
            <person name="Rivas-Marin E."/>
            <person name="Kohn T."/>
            <person name="Peeters S.H."/>
            <person name="Heuer A."/>
            <person name="Rast P."/>
            <person name="Oberbeckmann S."/>
            <person name="Bunk B."/>
            <person name="Jeske O."/>
            <person name="Meyerdierks A."/>
            <person name="Storesund J.E."/>
            <person name="Kallscheuer N."/>
            <person name="Luecker S."/>
            <person name="Lage O.M."/>
            <person name="Pohl T."/>
            <person name="Merkel B.J."/>
            <person name="Hornburger P."/>
            <person name="Mueller R.-W."/>
            <person name="Bruemmer F."/>
            <person name="Labrenz M."/>
            <person name="Spormann A.M."/>
            <person name="Op den Camp H."/>
            <person name="Overmann J."/>
            <person name="Amann R."/>
            <person name="Jetten M.S.M."/>
            <person name="Mascher T."/>
            <person name="Medema M.H."/>
            <person name="Devos D.P."/>
            <person name="Kaster A.-K."/>
            <person name="Ovreas L."/>
            <person name="Rohde M."/>
            <person name="Galperin M.Y."/>
            <person name="Jogler C."/>
        </authorList>
    </citation>
    <scope>NUCLEOTIDE SEQUENCE [LARGE SCALE GENOMIC DNA]</scope>
    <source>
        <strain evidence="4 5">SV_7m_r</strain>
    </source>
</reference>
<sequence>MSLVTQFGLPVYHFATGPYRRSQLQALQASGQAPLSVLFYHRVADSHPNPWTISVADFKRQILWLKQHCELVSLSEIQKRMREGGSHRPAVSITFDDGYAENNEHAIPFLLEQQVPTTYFVTFGNVQQQTAFDHDRQAGCPAMPNTLTQIHAMSEAGIEIGSHTRTHCDVAALKNAAQIYDEVIVAGEQLQQAIGKRIRYFAFPTGMPENMSRAAVTLAKRHGLDGICSAFGAYNFPGDDAFHVRRIHGDPMMARLKNWISYDPRKRRIGRAFEFAERAVTEQQVHELMDLLAPSTS</sequence>
<proteinExistence type="predicted"/>
<dbReference type="InterPro" id="IPR051398">
    <property type="entry name" value="Polysacch_Deacetylase"/>
</dbReference>